<dbReference type="Gene3D" id="2.30.40.10">
    <property type="entry name" value="Urease, subunit C, domain 1"/>
    <property type="match status" value="1"/>
</dbReference>
<dbReference type="SUPFAM" id="SSF51338">
    <property type="entry name" value="Composite domain of metallo-dependent hydrolases"/>
    <property type="match status" value="1"/>
</dbReference>
<proteinExistence type="predicted"/>
<dbReference type="AlphaFoldDB" id="A0A7V3ZZH8"/>
<keyword evidence="2" id="KW-0378">Hydrolase</keyword>
<dbReference type="PANTHER" id="PTHR43135">
    <property type="entry name" value="ALPHA-D-RIBOSE 1-METHYLPHOSPHONATE 5-TRIPHOSPHATE DIPHOSPHATASE"/>
    <property type="match status" value="1"/>
</dbReference>
<dbReference type="InterPro" id="IPR032466">
    <property type="entry name" value="Metal_Hydrolase"/>
</dbReference>
<name>A0A7V3ZZH8_UNCW3</name>
<organism evidence="2">
    <name type="scientific">candidate division WOR-3 bacterium</name>
    <dbReference type="NCBI Taxonomy" id="2052148"/>
    <lineage>
        <taxon>Bacteria</taxon>
        <taxon>Bacteria division WOR-3</taxon>
    </lineage>
</organism>
<gene>
    <name evidence="2" type="ORF">ENU66_09190</name>
</gene>
<dbReference type="InterPro" id="IPR006680">
    <property type="entry name" value="Amidohydro-rel"/>
</dbReference>
<evidence type="ECO:0000313" key="2">
    <source>
        <dbReference type="EMBL" id="HGL18487.1"/>
    </source>
</evidence>
<dbReference type="Gene3D" id="3.20.20.140">
    <property type="entry name" value="Metal-dependent hydrolases"/>
    <property type="match status" value="1"/>
</dbReference>
<dbReference type="Pfam" id="PF01979">
    <property type="entry name" value="Amidohydro_1"/>
    <property type="match status" value="1"/>
</dbReference>
<feature type="domain" description="Amidohydrolase-related" evidence="1">
    <location>
        <begin position="272"/>
        <end position="373"/>
    </location>
</feature>
<protein>
    <submittedName>
        <fullName evidence="2">Amidohydrolase</fullName>
    </submittedName>
</protein>
<evidence type="ECO:0000259" key="1">
    <source>
        <dbReference type="Pfam" id="PF01979"/>
    </source>
</evidence>
<sequence>MEKLLIVKGGKIFTMEGAPLEGGYLVIKNGKIEDVTERMEIPNGAQVIDATGKYIYPGFIDIHTHTGLWEEGVNIEGSDGNEATDPVTPHVRAIDGINFYDDGFKEAVSSGVTTVNIMPGSANVIGGQGVATKTTGQILLNPSGIKMALGENPKRVYSSQKKMPSTRLGNAAILRKTLLDTLNYIEKKKKDKKVFDFKLEPLVGLFEGKYPARIHSHREDDILTALRIMKEFGIKFVIEHSTEGHFIAEILAKEEVPCALGPTITTRIKQELKFRTPETAKVYEEKGVLFAFTTDFPVLPHYGLFYSAQIAVRYGLSEETALKALTINGAKILGLDHKIGSLKKGKDADIVITDREIFDPRFLVMMTIVDGEIAYEHKTRDDLYI</sequence>
<dbReference type="InterPro" id="IPR011059">
    <property type="entry name" value="Metal-dep_hydrolase_composite"/>
</dbReference>
<dbReference type="EMBL" id="DTDJ01000055">
    <property type="protein sequence ID" value="HGL18487.1"/>
    <property type="molecule type" value="Genomic_DNA"/>
</dbReference>
<reference evidence="2" key="1">
    <citation type="journal article" date="2020" name="mSystems">
        <title>Genome- and Community-Level Interaction Insights into Carbon Utilization and Element Cycling Functions of Hydrothermarchaeota in Hydrothermal Sediment.</title>
        <authorList>
            <person name="Zhou Z."/>
            <person name="Liu Y."/>
            <person name="Xu W."/>
            <person name="Pan J."/>
            <person name="Luo Z.H."/>
            <person name="Li M."/>
        </authorList>
    </citation>
    <scope>NUCLEOTIDE SEQUENCE [LARGE SCALE GENOMIC DNA]</scope>
    <source>
        <strain evidence="2">SpSt-69</strain>
    </source>
</reference>
<dbReference type="SUPFAM" id="SSF51556">
    <property type="entry name" value="Metallo-dependent hydrolases"/>
    <property type="match status" value="1"/>
</dbReference>
<dbReference type="CDD" id="cd01309">
    <property type="entry name" value="Met_dep_hydrolase_C"/>
    <property type="match status" value="1"/>
</dbReference>
<dbReference type="GO" id="GO:0016810">
    <property type="term" value="F:hydrolase activity, acting on carbon-nitrogen (but not peptide) bonds"/>
    <property type="evidence" value="ECO:0007669"/>
    <property type="project" value="InterPro"/>
</dbReference>
<comment type="caution">
    <text evidence="2">The sequence shown here is derived from an EMBL/GenBank/DDBJ whole genome shotgun (WGS) entry which is preliminary data.</text>
</comment>
<dbReference type="InterPro" id="IPR051781">
    <property type="entry name" value="Metallo-dep_Hydrolase"/>
</dbReference>
<dbReference type="PANTHER" id="PTHR43135:SF3">
    <property type="entry name" value="ALPHA-D-RIBOSE 1-METHYLPHOSPHONATE 5-TRIPHOSPHATE DIPHOSPHATASE"/>
    <property type="match status" value="1"/>
</dbReference>
<accession>A0A7V3ZZH8</accession>